<dbReference type="Gene3D" id="3.40.50.1820">
    <property type="entry name" value="alpha/beta hydrolase"/>
    <property type="match status" value="1"/>
</dbReference>
<dbReference type="SUPFAM" id="SSF53474">
    <property type="entry name" value="alpha/beta-Hydrolases"/>
    <property type="match status" value="1"/>
</dbReference>
<dbReference type="AlphaFoldDB" id="A0A8J7QL86"/>
<dbReference type="PRINTS" id="PR00111">
    <property type="entry name" value="ABHYDROLASE"/>
</dbReference>
<name>A0A8J7QL86_9BACT</name>
<dbReference type="GO" id="GO:0016020">
    <property type="term" value="C:membrane"/>
    <property type="evidence" value="ECO:0007669"/>
    <property type="project" value="TreeGrafter"/>
</dbReference>
<keyword evidence="3" id="KW-1185">Reference proteome</keyword>
<dbReference type="Proteomes" id="UP000664417">
    <property type="component" value="Unassembled WGS sequence"/>
</dbReference>
<dbReference type="RefSeq" id="WP_207863152.1">
    <property type="nucleotide sequence ID" value="NZ_JAFREP010000051.1"/>
</dbReference>
<feature type="domain" description="AB hydrolase-1" evidence="1">
    <location>
        <begin position="527"/>
        <end position="761"/>
    </location>
</feature>
<protein>
    <submittedName>
        <fullName evidence="2">Alpha/beta fold hydrolase</fullName>
    </submittedName>
</protein>
<keyword evidence="2" id="KW-0378">Hydrolase</keyword>
<evidence type="ECO:0000313" key="2">
    <source>
        <dbReference type="EMBL" id="MBO1323171.1"/>
    </source>
</evidence>
<dbReference type="InterPro" id="IPR029058">
    <property type="entry name" value="AB_hydrolase_fold"/>
</dbReference>
<dbReference type="EMBL" id="JAFREP010000051">
    <property type="protein sequence ID" value="MBO1323171.1"/>
    <property type="molecule type" value="Genomic_DNA"/>
</dbReference>
<gene>
    <name evidence="2" type="ORF">J3U88_32200</name>
</gene>
<accession>A0A8J7QL86</accession>
<dbReference type="PANTHER" id="PTHR43798:SF33">
    <property type="entry name" value="HYDROLASE, PUTATIVE (AFU_ORTHOLOGUE AFUA_2G14860)-RELATED"/>
    <property type="match status" value="1"/>
</dbReference>
<dbReference type="PANTHER" id="PTHR43798">
    <property type="entry name" value="MONOACYLGLYCEROL LIPASE"/>
    <property type="match status" value="1"/>
</dbReference>
<comment type="caution">
    <text evidence="2">The sequence shown here is derived from an EMBL/GenBank/DDBJ whole genome shotgun (WGS) entry which is preliminary data.</text>
</comment>
<dbReference type="InterPro" id="IPR000073">
    <property type="entry name" value="AB_hydrolase_1"/>
</dbReference>
<proteinExistence type="predicted"/>
<sequence length="773" mass="85113">MQLVKRGVAMDMVEEPDVLNWWRRPEVTQLESVDLTSIGAASGGFLSFSGEPFRALVDSGMRLRVIDRGRGFGGELARYHIFGNTPCRDYLCELDLDLQKALREDATGRLFSENEARAPRLSAAGHLLEALGRLMVRDLSASLPYFQHLEGCEVVAVQDRGLRPYRVFGLDHREGQTRPFWFESDQLYLGLGAVPHTPSLLNGLAGDPRLFQSMDAMSQAGMQRLQSRRAAVPEPEVHLVGTNHAAAALLTWFYLEPLLAEAVVVPGDLYWAEVDDLLDLLQKRDLSTLPKLCLWYRGHPASKRIAIRAADQQAVLALADQMQYAGPIYESIFGGDGPDNPIIYNSHNALERPHAVLMQAAAAGRLPGTRCLPLPDLGEDAMRAEFERATADAAAVVNCTGIRPKTLSFYDPHGNLLPPFAWPQTSRHPCFKQDRGPSRPCLQGVYLNGVLGAQPVRQKVKRHVRGGLDDLKKAYAIGVRQSRLQGSEDLALILEQHQTVILHGRHTTPHAVIHYRHNRWRSGRPTLLFLHGLGESGLCFEEAFSCAALTQSFNILVPDLPGFGKSALPHRGDCSLDAMWVYLTALLKELACESVFLVGHSMGGDLGTLACSVSEIPILGFVNIDGSLTLADRFISLRCDAAFRDDRLPEWRDSDLIAGCFPEWIKQDPACAPALTRYATSIRQADPRALGGAAASILAHNRAGWTLGEQYLALATKRVFFSGANQRSRETAAFLEEQGAGLAVETFSSGHWVMVQAAEACYQKMAHHLAAWL</sequence>
<organism evidence="2 3">
    <name type="scientific">Acanthopleuribacter pedis</name>
    <dbReference type="NCBI Taxonomy" id="442870"/>
    <lineage>
        <taxon>Bacteria</taxon>
        <taxon>Pseudomonadati</taxon>
        <taxon>Acidobacteriota</taxon>
        <taxon>Holophagae</taxon>
        <taxon>Acanthopleuribacterales</taxon>
        <taxon>Acanthopleuribacteraceae</taxon>
        <taxon>Acanthopleuribacter</taxon>
    </lineage>
</organism>
<evidence type="ECO:0000259" key="1">
    <source>
        <dbReference type="Pfam" id="PF12697"/>
    </source>
</evidence>
<reference evidence="2" key="1">
    <citation type="submission" date="2021-03" db="EMBL/GenBank/DDBJ databases">
        <authorList>
            <person name="Wang G."/>
        </authorList>
    </citation>
    <scope>NUCLEOTIDE SEQUENCE</scope>
    <source>
        <strain evidence="2">KCTC 12899</strain>
    </source>
</reference>
<dbReference type="InterPro" id="IPR050266">
    <property type="entry name" value="AB_hydrolase_sf"/>
</dbReference>
<evidence type="ECO:0000313" key="3">
    <source>
        <dbReference type="Proteomes" id="UP000664417"/>
    </source>
</evidence>
<dbReference type="GO" id="GO:0016787">
    <property type="term" value="F:hydrolase activity"/>
    <property type="evidence" value="ECO:0007669"/>
    <property type="project" value="UniProtKB-KW"/>
</dbReference>
<dbReference type="Pfam" id="PF12697">
    <property type="entry name" value="Abhydrolase_6"/>
    <property type="match status" value="1"/>
</dbReference>